<feature type="signal peptide" evidence="1">
    <location>
        <begin position="1"/>
        <end position="21"/>
    </location>
</feature>
<dbReference type="AlphaFoldDB" id="A0A266Q2Y9"/>
<dbReference type="Gene3D" id="3.40.50.1820">
    <property type="entry name" value="alpha/beta hydrolase"/>
    <property type="match status" value="1"/>
</dbReference>
<proteinExistence type="predicted"/>
<organism evidence="3 4">
    <name type="scientific">Cellvibrio mixtus</name>
    <dbReference type="NCBI Taxonomy" id="39650"/>
    <lineage>
        <taxon>Bacteria</taxon>
        <taxon>Pseudomonadati</taxon>
        <taxon>Pseudomonadota</taxon>
        <taxon>Gammaproteobacteria</taxon>
        <taxon>Cellvibrionales</taxon>
        <taxon>Cellvibrionaceae</taxon>
        <taxon>Cellvibrio</taxon>
    </lineage>
</organism>
<dbReference type="InterPro" id="IPR029058">
    <property type="entry name" value="AB_hydrolase_fold"/>
</dbReference>
<reference evidence="4" key="1">
    <citation type="submission" date="2017-05" db="EMBL/GenBank/DDBJ databases">
        <authorList>
            <person name="Barney B.M."/>
        </authorList>
    </citation>
    <scope>NUCLEOTIDE SEQUENCE [LARGE SCALE GENOMIC DNA]</scope>
    <source>
        <strain evidence="4">PSBB022</strain>
    </source>
</reference>
<dbReference type="GO" id="GO:0016787">
    <property type="term" value="F:hydrolase activity"/>
    <property type="evidence" value="ECO:0007669"/>
    <property type="project" value="UniProtKB-KW"/>
</dbReference>
<keyword evidence="1" id="KW-0732">Signal</keyword>
<protein>
    <submittedName>
        <fullName evidence="3">Alpha/beta hydrolase</fullName>
    </submittedName>
</protein>
<name>A0A266Q2Y9_9GAMM</name>
<dbReference type="Pfam" id="PF12697">
    <property type="entry name" value="Abhydrolase_6"/>
    <property type="match status" value="1"/>
</dbReference>
<gene>
    <name evidence="3" type="ORF">CBP51_13380</name>
</gene>
<accession>A0A266Q2Y9</accession>
<evidence type="ECO:0000313" key="3">
    <source>
        <dbReference type="EMBL" id="OZY84215.1"/>
    </source>
</evidence>
<dbReference type="EMBL" id="NHNI01000002">
    <property type="protein sequence ID" value="OZY84215.1"/>
    <property type="molecule type" value="Genomic_DNA"/>
</dbReference>
<feature type="domain" description="AB hydrolase-1" evidence="2">
    <location>
        <begin position="47"/>
        <end position="163"/>
    </location>
</feature>
<keyword evidence="3" id="KW-0378">Hydrolase</keyword>
<dbReference type="Proteomes" id="UP000216101">
    <property type="component" value="Unassembled WGS sequence"/>
</dbReference>
<dbReference type="SUPFAM" id="SSF53474">
    <property type="entry name" value="alpha/beta-Hydrolases"/>
    <property type="match status" value="1"/>
</dbReference>
<dbReference type="PANTHER" id="PTHR37946">
    <property type="entry name" value="SLL1969 PROTEIN"/>
    <property type="match status" value="1"/>
</dbReference>
<keyword evidence="4" id="KW-1185">Reference proteome</keyword>
<evidence type="ECO:0000313" key="4">
    <source>
        <dbReference type="Proteomes" id="UP000216101"/>
    </source>
</evidence>
<evidence type="ECO:0000259" key="2">
    <source>
        <dbReference type="Pfam" id="PF12697"/>
    </source>
</evidence>
<evidence type="ECO:0000256" key="1">
    <source>
        <dbReference type="SAM" id="SignalP"/>
    </source>
</evidence>
<dbReference type="PANTHER" id="PTHR37946:SF1">
    <property type="entry name" value="SLL1969 PROTEIN"/>
    <property type="match status" value="1"/>
</dbReference>
<comment type="caution">
    <text evidence="3">The sequence shown here is derived from an EMBL/GenBank/DDBJ whole genome shotgun (WGS) entry which is preliminary data.</text>
</comment>
<feature type="chain" id="PRO_5012695525" evidence="1">
    <location>
        <begin position="22"/>
        <end position="262"/>
    </location>
</feature>
<dbReference type="PROSITE" id="PS51257">
    <property type="entry name" value="PROKAR_LIPOPROTEIN"/>
    <property type="match status" value="1"/>
</dbReference>
<sequence>MKLSLSSLIALSCLIMTVTLSGLGCSTQRDVRIEIYGDHTTPTPDCVILLHGLARTSDSMLPLSDALHAQHYTVVNVDYPSRHFPIADLAEQAIPPALAQCRQTAAPKIHFVTHSLGGIVLRQYLQQHTIPELHRVVMLAPPNKGSQIVDKLKPIPVFGWINGPAGNELGTTAKSLPNTLGKVDFELGVIAGTTSVNLLLSLYLPNPDDGKVSLENTKIDGMRDFIALPVSHPYIMKDKDTIVQILHFLAQGYFLHTPESGQ</sequence>
<dbReference type="RefSeq" id="WP_094985349.1">
    <property type="nucleotide sequence ID" value="NZ_NHNI01000002.1"/>
</dbReference>
<dbReference type="InterPro" id="IPR000073">
    <property type="entry name" value="AB_hydrolase_1"/>
</dbReference>